<dbReference type="AlphaFoldDB" id="A0A921FAC4"/>
<feature type="site" description="Transition state stabilizer" evidence="6">
    <location>
        <position position="178"/>
    </location>
</feature>
<evidence type="ECO:0000256" key="6">
    <source>
        <dbReference type="HAMAP-Rule" id="MF_00020"/>
    </source>
</evidence>
<feature type="binding site" evidence="6">
    <location>
        <position position="89"/>
    </location>
    <ligand>
        <name>substrate</name>
    </ligand>
</feature>
<evidence type="ECO:0000256" key="5">
    <source>
        <dbReference type="ARBA" id="ARBA00022840"/>
    </source>
</evidence>
<feature type="binding site" evidence="6">
    <location>
        <position position="7"/>
    </location>
    <ligand>
        <name>Mg(2+)</name>
        <dbReference type="ChEBI" id="CHEBI:18420"/>
    </ligand>
</feature>
<dbReference type="PANTHER" id="PTHR21060:SF15">
    <property type="entry name" value="ACETATE KINASE-RELATED"/>
    <property type="match status" value="1"/>
</dbReference>
<gene>
    <name evidence="6" type="primary">ackA</name>
    <name evidence="8" type="ORF">K8V00_11755</name>
</gene>
<feature type="binding site" evidence="6">
    <location>
        <begin position="206"/>
        <end position="210"/>
    </location>
    <ligand>
        <name>ATP</name>
        <dbReference type="ChEBI" id="CHEBI:30616"/>
    </ligand>
</feature>
<dbReference type="NCBIfam" id="TIGR00016">
    <property type="entry name" value="ackA"/>
    <property type="match status" value="1"/>
</dbReference>
<evidence type="ECO:0000256" key="3">
    <source>
        <dbReference type="ARBA" id="ARBA00022741"/>
    </source>
</evidence>
<keyword evidence="4 6" id="KW-0418">Kinase</keyword>
<dbReference type="PIRSF" id="PIRSF000722">
    <property type="entry name" value="Acetate_prop_kin"/>
    <property type="match status" value="1"/>
</dbReference>
<comment type="caution">
    <text evidence="8">The sequence shown here is derived from an EMBL/GenBank/DDBJ whole genome shotgun (WGS) entry which is preliminary data.</text>
</comment>
<dbReference type="InterPro" id="IPR023865">
    <property type="entry name" value="Aliphatic_acid_kinase_CS"/>
</dbReference>
<protein>
    <recommendedName>
        <fullName evidence="6">Acetate kinase</fullName>
        <ecNumber evidence="6">2.7.2.1</ecNumber>
    </recommendedName>
    <alternativeName>
        <fullName evidence="6">Acetokinase</fullName>
    </alternativeName>
</protein>
<dbReference type="EC" id="2.7.2.1" evidence="6"/>
<name>A0A921FAC4_9LACO</name>
<proteinExistence type="inferred from homology"/>
<dbReference type="GO" id="GO:0005524">
    <property type="term" value="F:ATP binding"/>
    <property type="evidence" value="ECO:0007669"/>
    <property type="project" value="UniProtKB-KW"/>
</dbReference>
<accession>A0A921FAC4</accession>
<dbReference type="InterPro" id="IPR000890">
    <property type="entry name" value="Aliphatic_acid_kin_short-chain"/>
</dbReference>
<dbReference type="CDD" id="cd24010">
    <property type="entry name" value="ASKHA_NBD_AcK_PK"/>
    <property type="match status" value="1"/>
</dbReference>
<dbReference type="PRINTS" id="PR00471">
    <property type="entry name" value="ACETATEKNASE"/>
</dbReference>
<dbReference type="Pfam" id="PF00871">
    <property type="entry name" value="Acetate_kinase"/>
    <property type="match status" value="1"/>
</dbReference>
<feature type="binding site" evidence="6">
    <location>
        <begin position="329"/>
        <end position="333"/>
    </location>
    <ligand>
        <name>ATP</name>
        <dbReference type="ChEBI" id="CHEBI:30616"/>
    </ligand>
</feature>
<dbReference type="GO" id="GO:0006083">
    <property type="term" value="P:acetate metabolic process"/>
    <property type="evidence" value="ECO:0007669"/>
    <property type="project" value="TreeGrafter"/>
</dbReference>
<keyword evidence="6" id="KW-0479">Metal-binding</keyword>
<reference evidence="8" key="1">
    <citation type="journal article" date="2021" name="PeerJ">
        <title>Extensive microbial diversity within the chicken gut microbiome revealed by metagenomics and culture.</title>
        <authorList>
            <person name="Gilroy R."/>
            <person name="Ravi A."/>
            <person name="Getino M."/>
            <person name="Pursley I."/>
            <person name="Horton D.L."/>
            <person name="Alikhan N.F."/>
            <person name="Baker D."/>
            <person name="Gharbi K."/>
            <person name="Hall N."/>
            <person name="Watson M."/>
            <person name="Adriaenssens E.M."/>
            <person name="Foster-Nyarko E."/>
            <person name="Jarju S."/>
            <person name="Secka A."/>
            <person name="Antonio M."/>
            <person name="Oren A."/>
            <person name="Chaudhuri R.R."/>
            <person name="La Ragione R."/>
            <person name="Hildebrand F."/>
            <person name="Pallen M.J."/>
        </authorList>
    </citation>
    <scope>NUCLEOTIDE SEQUENCE</scope>
    <source>
        <strain evidence="8">CHK174-6876</strain>
    </source>
</reference>
<comment type="similarity">
    <text evidence="1 6 7">Belongs to the acetokinase family.</text>
</comment>
<dbReference type="InterPro" id="IPR043129">
    <property type="entry name" value="ATPase_NBD"/>
</dbReference>
<dbReference type="Gene3D" id="3.30.420.40">
    <property type="match status" value="2"/>
</dbReference>
<keyword evidence="6" id="KW-0963">Cytoplasm</keyword>
<dbReference type="EMBL" id="DYXG01000120">
    <property type="protein sequence ID" value="HJE98281.1"/>
    <property type="molecule type" value="Genomic_DNA"/>
</dbReference>
<evidence type="ECO:0000256" key="2">
    <source>
        <dbReference type="ARBA" id="ARBA00022679"/>
    </source>
</evidence>
<dbReference type="PANTHER" id="PTHR21060">
    <property type="entry name" value="ACETATE KINASE"/>
    <property type="match status" value="1"/>
</dbReference>
<dbReference type="SUPFAM" id="SSF53067">
    <property type="entry name" value="Actin-like ATPase domain"/>
    <property type="match status" value="2"/>
</dbReference>
<comment type="pathway">
    <text evidence="6">Metabolic intermediate biosynthesis; acetyl-CoA biosynthesis; acetyl-CoA from acetate: step 1/2.</text>
</comment>
<keyword evidence="2 6" id="KW-0808">Transferase</keyword>
<dbReference type="PROSITE" id="PS01076">
    <property type="entry name" value="ACETATE_KINASE_2"/>
    <property type="match status" value="1"/>
</dbReference>
<dbReference type="GO" id="GO:0005737">
    <property type="term" value="C:cytoplasm"/>
    <property type="evidence" value="ECO:0007669"/>
    <property type="project" value="UniProtKB-SubCell"/>
</dbReference>
<evidence type="ECO:0000313" key="9">
    <source>
        <dbReference type="Proteomes" id="UP000707535"/>
    </source>
</evidence>
<keyword evidence="3 6" id="KW-0547">Nucleotide-binding</keyword>
<dbReference type="GO" id="GO:0008776">
    <property type="term" value="F:acetate kinase activity"/>
    <property type="evidence" value="ECO:0007669"/>
    <property type="project" value="UniProtKB-UniRule"/>
</dbReference>
<feature type="binding site" evidence="6">
    <location>
        <position position="14"/>
    </location>
    <ligand>
        <name>ATP</name>
        <dbReference type="ChEBI" id="CHEBI:30616"/>
    </ligand>
</feature>
<keyword evidence="6" id="KW-0460">Magnesium</keyword>
<evidence type="ECO:0000256" key="7">
    <source>
        <dbReference type="RuleBase" id="RU003835"/>
    </source>
</evidence>
<dbReference type="GO" id="GO:0006085">
    <property type="term" value="P:acetyl-CoA biosynthetic process"/>
    <property type="evidence" value="ECO:0007669"/>
    <property type="project" value="UniProtKB-UniRule"/>
</dbReference>
<evidence type="ECO:0000256" key="1">
    <source>
        <dbReference type="ARBA" id="ARBA00008748"/>
    </source>
</evidence>
<comment type="cofactor">
    <cofactor evidence="6">
        <name>Mg(2+)</name>
        <dbReference type="ChEBI" id="CHEBI:18420"/>
    </cofactor>
    <cofactor evidence="6">
        <name>Mn(2+)</name>
        <dbReference type="ChEBI" id="CHEBI:29035"/>
    </cofactor>
    <text evidence="6">Mg(2+). Can also accept Mn(2+).</text>
</comment>
<dbReference type="HAMAP" id="MF_00020">
    <property type="entry name" value="Acetate_kinase"/>
    <property type="match status" value="1"/>
</dbReference>
<feature type="active site" description="Proton donor/acceptor" evidence="6">
    <location>
        <position position="146"/>
    </location>
</feature>
<dbReference type="GO" id="GO:0000287">
    <property type="term" value="F:magnesium ion binding"/>
    <property type="evidence" value="ECO:0007669"/>
    <property type="project" value="UniProtKB-UniRule"/>
</dbReference>
<evidence type="ECO:0000256" key="4">
    <source>
        <dbReference type="ARBA" id="ARBA00022777"/>
    </source>
</evidence>
<comment type="subunit">
    <text evidence="6">Homodimer.</text>
</comment>
<comment type="function">
    <text evidence="6">Catalyzes the formation of acetyl phosphate from acetate and ATP. Can also catalyze the reverse reaction.</text>
</comment>
<feature type="site" description="Transition state stabilizer" evidence="6">
    <location>
        <position position="239"/>
    </location>
</feature>
<keyword evidence="5 6" id="KW-0067">ATP-binding</keyword>
<feature type="binding site" evidence="6">
    <location>
        <position position="382"/>
    </location>
    <ligand>
        <name>Mg(2+)</name>
        <dbReference type="ChEBI" id="CHEBI:18420"/>
    </ligand>
</feature>
<organism evidence="8 9">
    <name type="scientific">Ligilactobacillus acidipiscis</name>
    <dbReference type="NCBI Taxonomy" id="89059"/>
    <lineage>
        <taxon>Bacteria</taxon>
        <taxon>Bacillati</taxon>
        <taxon>Bacillota</taxon>
        <taxon>Bacilli</taxon>
        <taxon>Lactobacillales</taxon>
        <taxon>Lactobacillaceae</taxon>
        <taxon>Ligilactobacillus</taxon>
    </lineage>
</organism>
<evidence type="ECO:0000313" key="8">
    <source>
        <dbReference type="EMBL" id="HJE98281.1"/>
    </source>
</evidence>
<dbReference type="PROSITE" id="PS01075">
    <property type="entry name" value="ACETATE_KINASE_1"/>
    <property type="match status" value="1"/>
</dbReference>
<comment type="catalytic activity">
    <reaction evidence="6">
        <text>acetate + ATP = acetyl phosphate + ADP</text>
        <dbReference type="Rhea" id="RHEA:11352"/>
        <dbReference type="ChEBI" id="CHEBI:22191"/>
        <dbReference type="ChEBI" id="CHEBI:30089"/>
        <dbReference type="ChEBI" id="CHEBI:30616"/>
        <dbReference type="ChEBI" id="CHEBI:456216"/>
        <dbReference type="EC" id="2.7.2.1"/>
    </reaction>
</comment>
<dbReference type="Proteomes" id="UP000707535">
    <property type="component" value="Unassembled WGS sequence"/>
</dbReference>
<feature type="binding site" evidence="6">
    <location>
        <begin position="282"/>
        <end position="284"/>
    </location>
    <ligand>
        <name>ATP</name>
        <dbReference type="ChEBI" id="CHEBI:30616"/>
    </ligand>
</feature>
<dbReference type="InterPro" id="IPR004372">
    <property type="entry name" value="Ac/propionate_kinase"/>
</dbReference>
<sequence length="396" mass="43802">MEILAVNSGSSSFKFKLFVMPEEKVIASGQIERIGQMGSIVTIKHHDGEKYERKDNIKNHKEAVQELMDLLLELRIIKDYSEIDGVGHRVVAGGEYFDHSVIVDENVIAKIHEIAEMAPLHNPANLVGIEAFKKILPQATSVVVFDTAFHQTIPEENFIYSVPYEWYEKYGVRRYGAHGTSHRYVAGEAAKLLGRPLEDLKLVSCHIGAGASICAIKNGKSFDTSMGFTPLTGVTMATRSGDVDVAMISYMMEKLNIDSMTEMIYMLNKESGLLGISGVSQDSRDILQVAHANHRAQLSLDILVKDVVKYIGQYTFEMGGLDGIIFTAGVGENSDEIRAAILERLGFLGITIDQEENQKRGVTNIISGPDSKITVMRIQTDEEVMIARDVMGLSQK</sequence>
<comment type="subcellular location">
    <subcellularLocation>
        <location evidence="6">Cytoplasm</location>
    </subcellularLocation>
</comment>
<reference evidence="8" key="2">
    <citation type="submission" date="2021-09" db="EMBL/GenBank/DDBJ databases">
        <authorList>
            <person name="Gilroy R."/>
        </authorList>
    </citation>
    <scope>NUCLEOTIDE SEQUENCE</scope>
    <source>
        <strain evidence="8">CHK174-6876</strain>
    </source>
</reference>